<dbReference type="AlphaFoldDB" id="A0A369TDR4"/>
<feature type="signal peptide" evidence="1">
    <location>
        <begin position="1"/>
        <end position="22"/>
    </location>
</feature>
<keyword evidence="1" id="KW-0732">Signal</keyword>
<keyword evidence="4" id="KW-1185">Reference proteome</keyword>
<evidence type="ECO:0000313" key="4">
    <source>
        <dbReference type="Proteomes" id="UP000253941"/>
    </source>
</evidence>
<dbReference type="Gene3D" id="3.90.70.10">
    <property type="entry name" value="Cysteine proteinases"/>
    <property type="match status" value="1"/>
</dbReference>
<dbReference type="GO" id="GO:0005524">
    <property type="term" value="F:ATP binding"/>
    <property type="evidence" value="ECO:0007669"/>
    <property type="project" value="InterPro"/>
</dbReference>
<comment type="caution">
    <text evidence="3">The sequence shown here is derived from an EMBL/GenBank/DDBJ whole genome shotgun (WGS) entry which is preliminary data.</text>
</comment>
<gene>
    <name evidence="3" type="ORF">DRB17_04195</name>
</gene>
<dbReference type="Proteomes" id="UP000253941">
    <property type="component" value="Unassembled WGS sequence"/>
</dbReference>
<feature type="chain" id="PRO_5016951135" evidence="1">
    <location>
        <begin position="23"/>
        <end position="234"/>
    </location>
</feature>
<proteinExistence type="predicted"/>
<dbReference type="RefSeq" id="WP_114580933.1">
    <property type="nucleotide sequence ID" value="NZ_QPMH01000003.1"/>
</dbReference>
<accession>A0A369TDR4</accession>
<dbReference type="PROSITE" id="PS50990">
    <property type="entry name" value="PEPTIDASE_C39"/>
    <property type="match status" value="1"/>
</dbReference>
<evidence type="ECO:0000313" key="3">
    <source>
        <dbReference type="EMBL" id="RDD62982.1"/>
    </source>
</evidence>
<sequence length="234" mass="25682">MTRGALVLATMLSLIAAAPAVAGEVTVRGVGGSFGGAFNVPVESIREARFRTVFLQKYDFSCGSAALASLLTFHYDRPTTEIEVFNTMYETGDQERIERLGFSLLDMKRYLAEIGLPSDGYKVSLDRLQKAGLPAIALIDTDGYKHFVIVKGVSEREVLVGDPARGIRPIDRDEFKAMWNGIAFVIKSRVAEARDTFNRPETWAVQARAPFGTALSRTSLATFSASLFRAGRVY</sequence>
<feature type="domain" description="Peptidase C39" evidence="2">
    <location>
        <begin position="56"/>
        <end position="186"/>
    </location>
</feature>
<organism evidence="3 4">
    <name type="scientific">Ferruginivarius sediminum</name>
    <dbReference type="NCBI Taxonomy" id="2661937"/>
    <lineage>
        <taxon>Bacteria</taxon>
        <taxon>Pseudomonadati</taxon>
        <taxon>Pseudomonadota</taxon>
        <taxon>Alphaproteobacteria</taxon>
        <taxon>Rhodospirillales</taxon>
        <taxon>Rhodospirillaceae</taxon>
        <taxon>Ferruginivarius</taxon>
    </lineage>
</organism>
<evidence type="ECO:0000259" key="2">
    <source>
        <dbReference type="PROSITE" id="PS50990"/>
    </source>
</evidence>
<evidence type="ECO:0000256" key="1">
    <source>
        <dbReference type="SAM" id="SignalP"/>
    </source>
</evidence>
<reference evidence="3 4" key="1">
    <citation type="submission" date="2018-07" db="EMBL/GenBank/DDBJ databases">
        <title>Venubactetium sediminum gen. nov., sp. nov., isolated from a marine solar saltern.</title>
        <authorList>
            <person name="Wang S."/>
        </authorList>
    </citation>
    <scope>NUCLEOTIDE SEQUENCE [LARGE SCALE GENOMIC DNA]</scope>
    <source>
        <strain evidence="3 4">WD2A32</strain>
    </source>
</reference>
<dbReference type="CDD" id="cd02423">
    <property type="entry name" value="Peptidase_C39G"/>
    <property type="match status" value="1"/>
</dbReference>
<name>A0A369TDR4_9PROT</name>
<dbReference type="GO" id="GO:0008233">
    <property type="term" value="F:peptidase activity"/>
    <property type="evidence" value="ECO:0007669"/>
    <property type="project" value="InterPro"/>
</dbReference>
<dbReference type="GO" id="GO:0006508">
    <property type="term" value="P:proteolysis"/>
    <property type="evidence" value="ECO:0007669"/>
    <property type="project" value="InterPro"/>
</dbReference>
<dbReference type="Pfam" id="PF03412">
    <property type="entry name" value="Peptidase_C39"/>
    <property type="match status" value="1"/>
</dbReference>
<protein>
    <submittedName>
        <fullName evidence="3">Peptidase C39</fullName>
    </submittedName>
</protein>
<dbReference type="InterPro" id="IPR005074">
    <property type="entry name" value="Peptidase_C39"/>
</dbReference>
<dbReference type="GO" id="GO:0016020">
    <property type="term" value="C:membrane"/>
    <property type="evidence" value="ECO:0007669"/>
    <property type="project" value="InterPro"/>
</dbReference>
<dbReference type="EMBL" id="QPMH01000003">
    <property type="protein sequence ID" value="RDD62982.1"/>
    <property type="molecule type" value="Genomic_DNA"/>
</dbReference>